<organism evidence="2 3">
    <name type="scientific">Pyramidobacter porci</name>
    <dbReference type="NCBI Taxonomy" id="2605789"/>
    <lineage>
        <taxon>Bacteria</taxon>
        <taxon>Thermotogati</taxon>
        <taxon>Synergistota</taxon>
        <taxon>Synergistia</taxon>
        <taxon>Synergistales</taxon>
        <taxon>Dethiosulfovibrionaceae</taxon>
        <taxon>Pyramidobacter</taxon>
    </lineage>
</organism>
<evidence type="ECO:0000313" key="2">
    <source>
        <dbReference type="EMBL" id="MST55342.1"/>
    </source>
</evidence>
<accession>A0A6L5YCS2</accession>
<evidence type="ECO:0000256" key="1">
    <source>
        <dbReference type="SAM" id="Phobius"/>
    </source>
</evidence>
<feature type="transmembrane region" description="Helical" evidence="1">
    <location>
        <begin position="14"/>
        <end position="31"/>
    </location>
</feature>
<evidence type="ECO:0000313" key="3">
    <source>
        <dbReference type="Proteomes" id="UP000473699"/>
    </source>
</evidence>
<keyword evidence="1" id="KW-0472">Membrane</keyword>
<keyword evidence="1" id="KW-0812">Transmembrane</keyword>
<dbReference type="AlphaFoldDB" id="A0A6L5YCS2"/>
<proteinExistence type="predicted"/>
<reference evidence="2 3" key="1">
    <citation type="submission" date="2019-08" db="EMBL/GenBank/DDBJ databases">
        <title>In-depth cultivation of the pig gut microbiome towards novel bacterial diversity and tailored functional studies.</title>
        <authorList>
            <person name="Wylensek D."/>
            <person name="Hitch T.C.A."/>
            <person name="Clavel T."/>
        </authorList>
    </citation>
    <scope>NUCLEOTIDE SEQUENCE [LARGE SCALE GENOMIC DNA]</scope>
    <source>
        <strain evidence="2 3">SM-530-WT-4B</strain>
    </source>
</reference>
<name>A0A6L5YCS2_9BACT</name>
<keyword evidence="3" id="KW-1185">Reference proteome</keyword>
<protein>
    <submittedName>
        <fullName evidence="2">Hydrogenase</fullName>
    </submittedName>
</protein>
<dbReference type="EMBL" id="VUNH01000004">
    <property type="protein sequence ID" value="MST55342.1"/>
    <property type="molecule type" value="Genomic_DNA"/>
</dbReference>
<keyword evidence="1" id="KW-1133">Transmembrane helix</keyword>
<feature type="transmembrane region" description="Helical" evidence="1">
    <location>
        <begin position="94"/>
        <end position="110"/>
    </location>
</feature>
<dbReference type="RefSeq" id="WP_154528449.1">
    <property type="nucleotide sequence ID" value="NZ_VUNH01000004.1"/>
</dbReference>
<sequence length="111" mass="12260">MFGSIFSGAGFWDAGAWILAFLFVGGAALFIRRMGCSDYKKGTDQDEIYYSGNVVPDAEVFTVPASSSYWGFREALKGYYSHLTALHRGIATEYVGWFVFTAALILTFVLV</sequence>
<comment type="caution">
    <text evidence="2">The sequence shown here is derived from an EMBL/GenBank/DDBJ whole genome shotgun (WGS) entry which is preliminary data.</text>
</comment>
<dbReference type="Proteomes" id="UP000473699">
    <property type="component" value="Unassembled WGS sequence"/>
</dbReference>
<gene>
    <name evidence="2" type="ORF">FYJ74_04750</name>
</gene>